<dbReference type="PANTHER" id="PTHR43760:SF1">
    <property type="entry name" value="ENDORIBONUCLEASE L-PSP_CHORISMATE MUTASE-LIKE DOMAIN-CONTAINING PROTEIN"/>
    <property type="match status" value="1"/>
</dbReference>
<dbReference type="Pfam" id="PF14588">
    <property type="entry name" value="YjgF_endoribonc"/>
    <property type="match status" value="1"/>
</dbReference>
<dbReference type="CDD" id="cd02199">
    <property type="entry name" value="YjgF_YER057c_UK114_like_1"/>
    <property type="match status" value="1"/>
</dbReference>
<evidence type="ECO:0000313" key="3">
    <source>
        <dbReference type="Proteomes" id="UP000023268"/>
    </source>
</evidence>
<evidence type="ECO:0000313" key="2">
    <source>
        <dbReference type="EMBL" id="EYC50763.1"/>
    </source>
</evidence>
<dbReference type="OrthoDB" id="8587942at2"/>
<proteinExistence type="predicted"/>
<protein>
    <submittedName>
        <fullName evidence="2">Endoribonuclease L-PSP</fullName>
    </submittedName>
</protein>
<dbReference type="InterPro" id="IPR013813">
    <property type="entry name" value="Endoribo_LPSP/chorism_mut-like"/>
</dbReference>
<gene>
    <name evidence="2" type="ORF">AZ34_06570</name>
</gene>
<dbReference type="Proteomes" id="UP000023268">
    <property type="component" value="Unassembled WGS sequence"/>
</dbReference>
<dbReference type="RefSeq" id="WP_035606098.1">
    <property type="nucleotide sequence ID" value="NZ_JEMG01000001.1"/>
</dbReference>
<organism evidence="2 3">
    <name type="scientific">Hylemonella gracilis str. Niagara R</name>
    <dbReference type="NCBI Taxonomy" id="1458275"/>
    <lineage>
        <taxon>Bacteria</taxon>
        <taxon>Pseudomonadati</taxon>
        <taxon>Pseudomonadota</taxon>
        <taxon>Betaproteobacteria</taxon>
        <taxon>Burkholderiales</taxon>
        <taxon>Comamonadaceae</taxon>
        <taxon>Hylemonella</taxon>
    </lineage>
</organism>
<accession>A0A016XHQ9</accession>
<name>A0A016XHQ9_9BURK</name>
<dbReference type="PANTHER" id="PTHR43760">
    <property type="entry name" value="ENDORIBONUCLEASE-RELATED"/>
    <property type="match status" value="1"/>
</dbReference>
<reference evidence="2 3" key="1">
    <citation type="submission" date="2014-02" db="EMBL/GenBank/DDBJ databases">
        <title>Draft Genome of Hylemonella gracilis isolated from the Niagara River.</title>
        <authorList>
            <person name="Pawlowski D.R."/>
            <person name="Koudelka G.B."/>
        </authorList>
    </citation>
    <scope>NUCLEOTIDE SEQUENCE [LARGE SCALE GENOMIC DNA]</scope>
    <source>
        <strain evidence="2 3">Niagara R</strain>
    </source>
</reference>
<dbReference type="Gene3D" id="3.30.1330.40">
    <property type="entry name" value="RutC-like"/>
    <property type="match status" value="1"/>
</dbReference>
<dbReference type="EMBL" id="JEMG01000001">
    <property type="protein sequence ID" value="EYC50763.1"/>
    <property type="molecule type" value="Genomic_DNA"/>
</dbReference>
<sequence length="154" mass="16263">MSDTIESRLHALGLVLPAVTATRGSFKPYVILGNTLHLSGKGAPLREAVQKIPKVGAEVSVAEAQAHARDIALYLLAVTRQALGDLERIKQVVKVFGMVNATPDFTQHTEVINGCSDLLVQVLGARGEHARSAIGVASLPKGFAVEIEAVVAFT</sequence>
<comment type="caution">
    <text evidence="2">The sequence shown here is derived from an EMBL/GenBank/DDBJ whole genome shotgun (WGS) entry which is preliminary data.</text>
</comment>
<feature type="domain" description="Endoribonuclease L-PSP/chorismate mutase-like" evidence="1">
    <location>
        <begin position="6"/>
        <end position="133"/>
    </location>
</feature>
<dbReference type="eggNOG" id="COG0251">
    <property type="taxonomic scope" value="Bacteria"/>
</dbReference>
<dbReference type="AlphaFoldDB" id="A0A016XHQ9"/>
<dbReference type="STRING" id="1458275.AZ34_06570"/>
<dbReference type="SUPFAM" id="SSF55298">
    <property type="entry name" value="YjgF-like"/>
    <property type="match status" value="1"/>
</dbReference>
<dbReference type="InterPro" id="IPR035959">
    <property type="entry name" value="RutC-like_sf"/>
</dbReference>
<evidence type="ECO:0000259" key="1">
    <source>
        <dbReference type="Pfam" id="PF14588"/>
    </source>
</evidence>